<dbReference type="InterPro" id="IPR050560">
    <property type="entry name" value="MYB_TF"/>
</dbReference>
<reference evidence="13" key="1">
    <citation type="submission" date="2025-08" db="UniProtKB">
        <authorList>
            <consortium name="Ensembl"/>
        </authorList>
    </citation>
    <scope>IDENTIFICATION</scope>
</reference>
<dbReference type="InterPro" id="IPR009057">
    <property type="entry name" value="Homeodomain-like_sf"/>
</dbReference>
<dbReference type="Gene3D" id="1.10.10.60">
    <property type="entry name" value="Homeodomain-like"/>
    <property type="match status" value="3"/>
</dbReference>
<gene>
    <name evidence="13" type="primary">MYB</name>
</gene>
<dbReference type="FunFam" id="1.10.10.60:FF:000042">
    <property type="entry name" value="Transcriptional activator Myb isoform A"/>
    <property type="match status" value="1"/>
</dbReference>
<feature type="region of interest" description="Disordered" evidence="10">
    <location>
        <begin position="1"/>
        <end position="42"/>
    </location>
</feature>
<proteinExistence type="predicted"/>
<dbReference type="STRING" id="1676925.ENSPKIP00000000747"/>
<feature type="domain" description="HTH myb-type" evidence="12">
    <location>
        <begin position="35"/>
        <end position="86"/>
    </location>
</feature>
<dbReference type="Pfam" id="PF00249">
    <property type="entry name" value="Myb_DNA-binding"/>
    <property type="match status" value="3"/>
</dbReference>
<dbReference type="GO" id="GO:0000981">
    <property type="term" value="F:DNA-binding transcription factor activity, RNA polymerase II-specific"/>
    <property type="evidence" value="ECO:0007669"/>
    <property type="project" value="Ensembl"/>
</dbReference>
<accession>A0A3B3Q2P0</accession>
<sequence length="416" mass="48314">MAQRQRRSVYSSEDDDEETELNGLDPDVPVTKNGKHSVGKTRWTREEDEKLRKLVENHGSQDWKLIASFMPNHTDVQCHHRWQKVLNPELIKGPWTKEEDKKVIELVQKYGPKRWSVIAKYLKGRIGKQCRERWHNHLNPEVKKTSWTEKEDQIIYQAHKKLGNRWAEIAKLLPGRTDNAIKNHWNSTMRRKVEQEGYLQHLPKADLLHAALNYTKADHINGFAHYSSTLKFLAQSPLEFYHGAGTKQLPFPAGTYMNANVPQPGTAAIQRHYDSEDPDKEKRVKEIELILMSAENELRWQQVLPRQMNDYPEWNRVTFLDGTRTHREGRTASSLGFPYWWDVPASPLDYGCLPEESASSARSMADIHCGGRAVCQPPLPKNTESSIDSVRFPFLSSLFRVFQLSQFRRCKMMDVE</sequence>
<keyword evidence="2" id="KW-0677">Repeat</keyword>
<evidence type="ECO:0000259" key="12">
    <source>
        <dbReference type="PROSITE" id="PS51294"/>
    </source>
</evidence>
<dbReference type="SUPFAM" id="SSF46689">
    <property type="entry name" value="Homeodomain-like"/>
    <property type="match status" value="2"/>
</dbReference>
<dbReference type="InterPro" id="IPR001005">
    <property type="entry name" value="SANT/Myb"/>
</dbReference>
<organism evidence="13 14">
    <name type="scientific">Paramormyrops kingsleyae</name>
    <dbReference type="NCBI Taxonomy" id="1676925"/>
    <lineage>
        <taxon>Eukaryota</taxon>
        <taxon>Metazoa</taxon>
        <taxon>Chordata</taxon>
        <taxon>Craniata</taxon>
        <taxon>Vertebrata</taxon>
        <taxon>Euteleostomi</taxon>
        <taxon>Actinopterygii</taxon>
        <taxon>Neopterygii</taxon>
        <taxon>Teleostei</taxon>
        <taxon>Osteoglossocephala</taxon>
        <taxon>Osteoglossomorpha</taxon>
        <taxon>Osteoglossiformes</taxon>
        <taxon>Mormyridae</taxon>
        <taxon>Paramormyrops</taxon>
    </lineage>
</organism>
<evidence type="ECO:0000256" key="1">
    <source>
        <dbReference type="ARBA" id="ARBA00004123"/>
    </source>
</evidence>
<dbReference type="GO" id="GO:0005634">
    <property type="term" value="C:nucleus"/>
    <property type="evidence" value="ECO:0007669"/>
    <property type="project" value="UniProtKB-SubCell"/>
</dbReference>
<feature type="domain" description="Myb-like" evidence="11">
    <location>
        <begin position="139"/>
        <end position="189"/>
    </location>
</feature>
<name>A0A3B3Q2P0_9TELE</name>
<reference evidence="13" key="2">
    <citation type="submission" date="2025-09" db="UniProtKB">
        <authorList>
            <consortium name="Ensembl"/>
        </authorList>
    </citation>
    <scope>IDENTIFICATION</scope>
</reference>
<evidence type="ECO:0000313" key="13">
    <source>
        <dbReference type="Ensembl" id="ENSPKIP00000000747.1"/>
    </source>
</evidence>
<comment type="subcellular location">
    <subcellularLocation>
        <location evidence="1">Nucleus</location>
    </subcellularLocation>
</comment>
<dbReference type="Proteomes" id="UP000261540">
    <property type="component" value="Unplaced"/>
</dbReference>
<dbReference type="GO" id="GO:0061515">
    <property type="term" value="P:myeloid cell development"/>
    <property type="evidence" value="ECO:0007669"/>
    <property type="project" value="Ensembl"/>
</dbReference>
<evidence type="ECO:0000256" key="9">
    <source>
        <dbReference type="ARBA" id="ARBA00093793"/>
    </source>
</evidence>
<dbReference type="GO" id="GO:0060216">
    <property type="term" value="P:definitive hemopoiesis"/>
    <property type="evidence" value="ECO:0007669"/>
    <property type="project" value="Ensembl"/>
</dbReference>
<dbReference type="GO" id="GO:0000785">
    <property type="term" value="C:chromatin"/>
    <property type="evidence" value="ECO:0007669"/>
    <property type="project" value="Ensembl"/>
</dbReference>
<dbReference type="PANTHER" id="PTHR45614">
    <property type="entry name" value="MYB PROTEIN-RELATED"/>
    <property type="match status" value="1"/>
</dbReference>
<dbReference type="Ensembl" id="ENSPKIT00000024645.1">
    <property type="protein sequence ID" value="ENSPKIP00000000747.1"/>
    <property type="gene ID" value="ENSPKIG00000019287.1"/>
</dbReference>
<dbReference type="Pfam" id="PF07988">
    <property type="entry name" value="LMSTEN"/>
    <property type="match status" value="1"/>
</dbReference>
<dbReference type="GO" id="GO:0043009">
    <property type="term" value="P:chordate embryonic development"/>
    <property type="evidence" value="ECO:0007669"/>
    <property type="project" value="Ensembl"/>
</dbReference>
<comment type="function">
    <text evidence="8">Transcriptional activator; DNA-binding protein that specifically recognize the sequence 5'-YAAC[GT]G-3'. Plays an important role in the control of proliferation and differentiation of hematopoietic progenitor cells.</text>
</comment>
<evidence type="ECO:0000256" key="2">
    <source>
        <dbReference type="ARBA" id="ARBA00022737"/>
    </source>
</evidence>
<protein>
    <recommendedName>
        <fullName evidence="9">Transcriptional activator Myb</fullName>
    </recommendedName>
</protein>
<dbReference type="GO" id="GO:0001654">
    <property type="term" value="P:eye development"/>
    <property type="evidence" value="ECO:0007669"/>
    <property type="project" value="Ensembl"/>
</dbReference>
<keyword evidence="5" id="KW-0010">Activator</keyword>
<dbReference type="PROSITE" id="PS51294">
    <property type="entry name" value="HTH_MYB"/>
    <property type="match status" value="3"/>
</dbReference>
<dbReference type="InterPro" id="IPR017930">
    <property type="entry name" value="Myb_dom"/>
</dbReference>
<dbReference type="GO" id="GO:0048469">
    <property type="term" value="P:cell maturation"/>
    <property type="evidence" value="ECO:0007669"/>
    <property type="project" value="Ensembl"/>
</dbReference>
<evidence type="ECO:0000259" key="11">
    <source>
        <dbReference type="PROSITE" id="PS50090"/>
    </source>
</evidence>
<feature type="domain" description="HTH myb-type" evidence="12">
    <location>
        <begin position="87"/>
        <end position="142"/>
    </location>
</feature>
<keyword evidence="4" id="KW-0238">DNA-binding</keyword>
<dbReference type="CDD" id="cd00167">
    <property type="entry name" value="SANT"/>
    <property type="match status" value="3"/>
</dbReference>
<dbReference type="GO" id="GO:0060271">
    <property type="term" value="P:cilium assembly"/>
    <property type="evidence" value="ECO:0007669"/>
    <property type="project" value="Ensembl"/>
</dbReference>
<dbReference type="PROSITE" id="PS50090">
    <property type="entry name" value="MYB_LIKE"/>
    <property type="match status" value="3"/>
</dbReference>
<keyword evidence="7" id="KW-0539">Nucleus</keyword>
<dbReference type="FunFam" id="1.10.10.60:FF:000016">
    <property type="entry name" value="Transcriptional activator Myb isoform A"/>
    <property type="match status" value="1"/>
</dbReference>
<dbReference type="GO" id="GO:0045658">
    <property type="term" value="P:regulation of neutrophil differentiation"/>
    <property type="evidence" value="ECO:0007669"/>
    <property type="project" value="Ensembl"/>
</dbReference>
<feature type="domain" description="Myb-like" evidence="11">
    <location>
        <begin position="87"/>
        <end position="138"/>
    </location>
</feature>
<evidence type="ECO:0000256" key="8">
    <source>
        <dbReference type="ARBA" id="ARBA00093768"/>
    </source>
</evidence>
<dbReference type="SMART" id="SM00717">
    <property type="entry name" value="SANT"/>
    <property type="match status" value="3"/>
</dbReference>
<evidence type="ECO:0000256" key="7">
    <source>
        <dbReference type="ARBA" id="ARBA00023242"/>
    </source>
</evidence>
<dbReference type="FunFam" id="1.10.10.60:FF:000010">
    <property type="entry name" value="Transcriptional activator Myb isoform A"/>
    <property type="match status" value="1"/>
</dbReference>
<dbReference type="GO" id="GO:0000978">
    <property type="term" value="F:RNA polymerase II cis-regulatory region sequence-specific DNA binding"/>
    <property type="evidence" value="ECO:0007669"/>
    <property type="project" value="Ensembl"/>
</dbReference>
<evidence type="ECO:0000256" key="5">
    <source>
        <dbReference type="ARBA" id="ARBA00023159"/>
    </source>
</evidence>
<feature type="domain" description="HTH myb-type" evidence="12">
    <location>
        <begin position="143"/>
        <end position="193"/>
    </location>
</feature>
<dbReference type="GeneTree" id="ENSGT00940000156248"/>
<evidence type="ECO:0000256" key="10">
    <source>
        <dbReference type="SAM" id="MobiDB-lite"/>
    </source>
</evidence>
<keyword evidence="6" id="KW-0804">Transcription</keyword>
<dbReference type="GO" id="GO:0035701">
    <property type="term" value="P:hematopoietic stem cell migration"/>
    <property type="evidence" value="ECO:0007669"/>
    <property type="project" value="Ensembl"/>
</dbReference>
<evidence type="ECO:0000313" key="14">
    <source>
        <dbReference type="Proteomes" id="UP000261540"/>
    </source>
</evidence>
<dbReference type="PANTHER" id="PTHR45614:SF5">
    <property type="entry name" value="TRANSCRIPTIONAL ACTIVATOR MYB"/>
    <property type="match status" value="1"/>
</dbReference>
<dbReference type="AlphaFoldDB" id="A0A3B3Q2P0"/>
<dbReference type="InterPro" id="IPR012642">
    <property type="entry name" value="Tscrpt_reg_Wos2-domain"/>
</dbReference>
<keyword evidence="14" id="KW-1185">Reference proteome</keyword>
<evidence type="ECO:0000256" key="3">
    <source>
        <dbReference type="ARBA" id="ARBA00023015"/>
    </source>
</evidence>
<feature type="domain" description="Myb-like" evidence="11">
    <location>
        <begin position="35"/>
        <end position="86"/>
    </location>
</feature>
<evidence type="ECO:0000256" key="4">
    <source>
        <dbReference type="ARBA" id="ARBA00023125"/>
    </source>
</evidence>
<dbReference type="GO" id="GO:0001780">
    <property type="term" value="P:neutrophil homeostasis"/>
    <property type="evidence" value="ECO:0007669"/>
    <property type="project" value="Ensembl"/>
</dbReference>
<keyword evidence="3" id="KW-0805">Transcription regulation</keyword>
<evidence type="ECO:0000256" key="6">
    <source>
        <dbReference type="ARBA" id="ARBA00023163"/>
    </source>
</evidence>